<organism evidence="2">
    <name type="scientific">Timema monikensis</name>
    <dbReference type="NCBI Taxonomy" id="170555"/>
    <lineage>
        <taxon>Eukaryota</taxon>
        <taxon>Metazoa</taxon>
        <taxon>Ecdysozoa</taxon>
        <taxon>Arthropoda</taxon>
        <taxon>Hexapoda</taxon>
        <taxon>Insecta</taxon>
        <taxon>Pterygota</taxon>
        <taxon>Neoptera</taxon>
        <taxon>Polyneoptera</taxon>
        <taxon>Phasmatodea</taxon>
        <taxon>Timematodea</taxon>
        <taxon>Timematoidea</taxon>
        <taxon>Timematidae</taxon>
        <taxon>Timema</taxon>
    </lineage>
</organism>
<feature type="compositionally biased region" description="Basic and acidic residues" evidence="1">
    <location>
        <begin position="117"/>
        <end position="138"/>
    </location>
</feature>
<accession>A0A7R9E2X0</accession>
<evidence type="ECO:0000256" key="1">
    <source>
        <dbReference type="SAM" id="MobiDB-lite"/>
    </source>
</evidence>
<feature type="region of interest" description="Disordered" evidence="1">
    <location>
        <begin position="112"/>
        <end position="138"/>
    </location>
</feature>
<evidence type="ECO:0000313" key="2">
    <source>
        <dbReference type="EMBL" id="CAD7426104.1"/>
    </source>
</evidence>
<sequence>MQDPTVSSTRIVIVFRASRYHQHLRRTLNCELVLLFCAVDIHLPGVLLAATEMASPEEPSEPPSEDAVGPQHLIQEAVEERVDGTVEHYQETEHILHVPPEVAASTAFGVQQVDGEYPARHPQTDECDHQGHDDLEGP</sequence>
<name>A0A7R9E2X0_9NEOP</name>
<reference evidence="2" key="1">
    <citation type="submission" date="2020-11" db="EMBL/GenBank/DDBJ databases">
        <authorList>
            <person name="Tran Van P."/>
        </authorList>
    </citation>
    <scope>NUCLEOTIDE SEQUENCE</scope>
</reference>
<dbReference type="EMBL" id="OB793110">
    <property type="protein sequence ID" value="CAD7426104.1"/>
    <property type="molecule type" value="Genomic_DNA"/>
</dbReference>
<dbReference type="AlphaFoldDB" id="A0A7R9E2X0"/>
<gene>
    <name evidence="2" type="ORF">TMSB3V08_LOCUS3000</name>
</gene>
<proteinExistence type="predicted"/>
<protein>
    <submittedName>
        <fullName evidence="2">Uncharacterized protein</fullName>
    </submittedName>
</protein>